<comment type="caution">
    <text evidence="1">The sequence shown here is derived from an EMBL/GenBank/DDBJ whole genome shotgun (WGS) entry which is preliminary data.</text>
</comment>
<reference evidence="1 2" key="1">
    <citation type="submission" date="2015-07" db="EMBL/GenBank/DDBJ databases">
        <title>Emmonsia species relationships and genome sequence.</title>
        <authorList>
            <consortium name="The Broad Institute Genomics Platform"/>
            <person name="Cuomo C.A."/>
            <person name="Munoz J.F."/>
            <person name="Imamovic A."/>
            <person name="Priest M.E."/>
            <person name="Young S."/>
            <person name="Clay O.K."/>
            <person name="McEwen J.G."/>
        </authorList>
    </citation>
    <scope>NUCLEOTIDE SEQUENCE [LARGE SCALE GENOMIC DNA]</scope>
    <source>
        <strain evidence="1 2">UAMH 9510</strain>
    </source>
</reference>
<dbReference type="VEuPathDB" id="FungiDB:AJ78_06318"/>
<dbReference type="Proteomes" id="UP000182235">
    <property type="component" value="Unassembled WGS sequence"/>
</dbReference>
<proteinExistence type="predicted"/>
<keyword evidence="2" id="KW-1185">Reference proteome</keyword>
<accession>A0A1J9P9N4</accession>
<organism evidence="1 2">
    <name type="scientific">Emergomyces pasteurianus Ep9510</name>
    <dbReference type="NCBI Taxonomy" id="1447872"/>
    <lineage>
        <taxon>Eukaryota</taxon>
        <taxon>Fungi</taxon>
        <taxon>Dikarya</taxon>
        <taxon>Ascomycota</taxon>
        <taxon>Pezizomycotina</taxon>
        <taxon>Eurotiomycetes</taxon>
        <taxon>Eurotiomycetidae</taxon>
        <taxon>Onygenales</taxon>
        <taxon>Ajellomycetaceae</taxon>
        <taxon>Emergomyces</taxon>
    </lineage>
</organism>
<gene>
    <name evidence="1" type="ORF">AJ78_06318</name>
</gene>
<sequence>MNPENWTEEHRLRLKAVVDQRGLNILSTSYTRRSQSCSPSRTSTLDGGTSSLDSEWEAIERELLQKNENYYRNLIERDGRPASSLKVLYAPGDCGEYEDILNYWGSRGGLLGQLWAWIDFRRF</sequence>
<evidence type="ECO:0000313" key="1">
    <source>
        <dbReference type="EMBL" id="OJD13200.1"/>
    </source>
</evidence>
<protein>
    <submittedName>
        <fullName evidence="1">Uncharacterized protein</fullName>
    </submittedName>
</protein>
<evidence type="ECO:0000313" key="2">
    <source>
        <dbReference type="Proteomes" id="UP000182235"/>
    </source>
</evidence>
<name>A0A1J9P9N4_9EURO</name>
<dbReference type="AlphaFoldDB" id="A0A1J9P9N4"/>
<dbReference type="OrthoDB" id="10037120at2759"/>
<dbReference type="EMBL" id="LGRN01000324">
    <property type="protein sequence ID" value="OJD13200.1"/>
    <property type="molecule type" value="Genomic_DNA"/>
</dbReference>